<proteinExistence type="predicted"/>
<evidence type="ECO:0000313" key="3">
    <source>
        <dbReference type="Proteomes" id="UP000033393"/>
    </source>
</evidence>
<protein>
    <submittedName>
        <fullName evidence="2">MarR family transcriptional regulator</fullName>
    </submittedName>
</protein>
<reference evidence="2 3" key="1">
    <citation type="submission" date="2015-02" db="EMBL/GenBank/DDBJ databases">
        <authorList>
            <person name="Ju K.-S."/>
            <person name="Doroghazi J.R."/>
            <person name="Metcalf W."/>
        </authorList>
    </citation>
    <scope>NUCLEOTIDE SEQUENCE [LARGE SCALE GENOMIC DNA]</scope>
    <source>
        <strain evidence="2 3">NRRL B-16140</strain>
    </source>
</reference>
<dbReference type="PRINTS" id="PR00598">
    <property type="entry name" value="HTHMARR"/>
</dbReference>
<dbReference type="Gene3D" id="1.10.10.10">
    <property type="entry name" value="Winged helix-like DNA-binding domain superfamily/Winged helix DNA-binding domain"/>
    <property type="match status" value="1"/>
</dbReference>
<dbReference type="PANTHER" id="PTHR33164:SF43">
    <property type="entry name" value="HTH-TYPE TRANSCRIPTIONAL REPRESSOR YETL"/>
    <property type="match status" value="1"/>
</dbReference>
<accession>A0A0F0H5X5</accession>
<gene>
    <name evidence="2" type="ORF">UK23_07835</name>
</gene>
<dbReference type="AlphaFoldDB" id="A0A0F0H5X5"/>
<keyword evidence="3" id="KW-1185">Reference proteome</keyword>
<dbReference type="PATRIC" id="fig|68170.10.peg.8358"/>
<dbReference type="SMART" id="SM00347">
    <property type="entry name" value="HTH_MARR"/>
    <property type="match status" value="1"/>
</dbReference>
<dbReference type="GO" id="GO:0006950">
    <property type="term" value="P:response to stress"/>
    <property type="evidence" value="ECO:0007669"/>
    <property type="project" value="TreeGrafter"/>
</dbReference>
<organism evidence="2 3">
    <name type="scientific">Lentzea aerocolonigenes</name>
    <name type="common">Lechevalieria aerocolonigenes</name>
    <name type="synonym">Saccharothrix aerocolonigenes</name>
    <dbReference type="NCBI Taxonomy" id="68170"/>
    <lineage>
        <taxon>Bacteria</taxon>
        <taxon>Bacillati</taxon>
        <taxon>Actinomycetota</taxon>
        <taxon>Actinomycetes</taxon>
        <taxon>Pseudonocardiales</taxon>
        <taxon>Pseudonocardiaceae</taxon>
        <taxon>Lentzea</taxon>
    </lineage>
</organism>
<dbReference type="Pfam" id="PF12802">
    <property type="entry name" value="MarR_2"/>
    <property type="match status" value="1"/>
</dbReference>
<feature type="domain" description="HTH marR-type" evidence="1">
    <location>
        <begin position="1"/>
        <end position="135"/>
    </location>
</feature>
<dbReference type="InterPro" id="IPR036390">
    <property type="entry name" value="WH_DNA-bd_sf"/>
</dbReference>
<sequence length="149" mass="17098">MEPVPMLLAMTYRAMGDQFHDRLRQIGLEPLRPAHGYVFRFLKEKRATTVDIGQHLGVTKQAAAKIVNELDEWGYVLREPHPTDKRAQYVTLTTKGRDYLKFADNLWSDLEHEMAEAIGETTLDTIKTGLAEYLQHVHGDDQPGLRPVW</sequence>
<dbReference type="SUPFAM" id="SSF46785">
    <property type="entry name" value="Winged helix' DNA-binding domain"/>
    <property type="match status" value="1"/>
</dbReference>
<dbReference type="PANTHER" id="PTHR33164">
    <property type="entry name" value="TRANSCRIPTIONAL REGULATOR, MARR FAMILY"/>
    <property type="match status" value="1"/>
</dbReference>
<dbReference type="STRING" id="68170.GCA_000974445_09625"/>
<evidence type="ECO:0000259" key="1">
    <source>
        <dbReference type="PROSITE" id="PS50995"/>
    </source>
</evidence>
<dbReference type="InterPro" id="IPR036388">
    <property type="entry name" value="WH-like_DNA-bd_sf"/>
</dbReference>
<dbReference type="eggNOG" id="COG1846">
    <property type="taxonomic scope" value="Bacteria"/>
</dbReference>
<dbReference type="Proteomes" id="UP000033393">
    <property type="component" value="Unassembled WGS sequence"/>
</dbReference>
<dbReference type="InterPro" id="IPR039422">
    <property type="entry name" value="MarR/SlyA-like"/>
</dbReference>
<dbReference type="PROSITE" id="PS50995">
    <property type="entry name" value="HTH_MARR_2"/>
    <property type="match status" value="1"/>
</dbReference>
<name>A0A0F0H5X5_LENAE</name>
<dbReference type="GO" id="GO:0003700">
    <property type="term" value="F:DNA-binding transcription factor activity"/>
    <property type="evidence" value="ECO:0007669"/>
    <property type="project" value="InterPro"/>
</dbReference>
<dbReference type="OrthoDB" id="122135at2"/>
<comment type="caution">
    <text evidence="2">The sequence shown here is derived from an EMBL/GenBank/DDBJ whole genome shotgun (WGS) entry which is preliminary data.</text>
</comment>
<dbReference type="RefSeq" id="WP_045310719.1">
    <property type="nucleotide sequence ID" value="NZ_JYJG01000042.1"/>
</dbReference>
<evidence type="ECO:0000313" key="2">
    <source>
        <dbReference type="EMBL" id="KJK51129.1"/>
    </source>
</evidence>
<dbReference type="InterPro" id="IPR000835">
    <property type="entry name" value="HTH_MarR-typ"/>
</dbReference>
<dbReference type="EMBL" id="JYJG01000042">
    <property type="protein sequence ID" value="KJK51129.1"/>
    <property type="molecule type" value="Genomic_DNA"/>
</dbReference>